<keyword evidence="3 6" id="KW-0963">Cytoplasm</keyword>
<feature type="site" description="Important for substrate specificity" evidence="6">
    <location>
        <position position="156"/>
    </location>
</feature>
<dbReference type="PANTHER" id="PTHR43213:SF5">
    <property type="entry name" value="BIFUNCTIONAL DTTP_UTP PYROPHOSPHATASE_METHYLTRANSFERASE PROTEIN-RELATED"/>
    <property type="match status" value="1"/>
</dbReference>
<dbReference type="SUPFAM" id="SSF52972">
    <property type="entry name" value="ITPase-like"/>
    <property type="match status" value="1"/>
</dbReference>
<dbReference type="PANTHER" id="PTHR43213">
    <property type="entry name" value="BIFUNCTIONAL DTTP/UTP PYROPHOSPHATASE/METHYLTRANSFERASE PROTEIN-RELATED"/>
    <property type="match status" value="1"/>
</dbReference>
<gene>
    <name evidence="7" type="primary">maf</name>
    <name evidence="7" type="ORF">IC621_13235</name>
</gene>
<organism evidence="7 8">
    <name type="scientific">Metabacillus arenae</name>
    <dbReference type="NCBI Taxonomy" id="2771434"/>
    <lineage>
        <taxon>Bacteria</taxon>
        <taxon>Bacillati</taxon>
        <taxon>Bacillota</taxon>
        <taxon>Bacilli</taxon>
        <taxon>Bacillales</taxon>
        <taxon>Bacillaceae</taxon>
        <taxon>Metabacillus</taxon>
    </lineage>
</organism>
<evidence type="ECO:0000313" key="7">
    <source>
        <dbReference type="EMBL" id="MBD1381197.1"/>
    </source>
</evidence>
<evidence type="ECO:0000256" key="1">
    <source>
        <dbReference type="ARBA" id="ARBA00001968"/>
    </source>
</evidence>
<keyword evidence="5 6" id="KW-0546">Nucleotide metabolism</keyword>
<protein>
    <recommendedName>
        <fullName evidence="6">dTTP/UTP pyrophosphatase</fullName>
        <shortName evidence="6">dTTPase/UTPase</shortName>
        <ecNumber evidence="6">3.6.1.9</ecNumber>
    </recommendedName>
    <alternativeName>
        <fullName evidence="6">Nucleoside triphosphate pyrophosphatase</fullName>
    </alternativeName>
    <alternativeName>
        <fullName evidence="6">Nucleotide pyrophosphatase</fullName>
        <shortName evidence="6">Nucleotide PPase</shortName>
    </alternativeName>
</protein>
<dbReference type="NCBIfam" id="TIGR00172">
    <property type="entry name" value="maf"/>
    <property type="match status" value="1"/>
</dbReference>
<dbReference type="RefSeq" id="WP_191158855.1">
    <property type="nucleotide sequence ID" value="NZ_JACXAI010000016.1"/>
</dbReference>
<dbReference type="CDD" id="cd00555">
    <property type="entry name" value="Maf"/>
    <property type="match status" value="1"/>
</dbReference>
<dbReference type="FunFam" id="3.90.950.10:FF:000005">
    <property type="entry name" value="7-methyl-GTP pyrophosphatase"/>
    <property type="match status" value="1"/>
</dbReference>
<comment type="catalytic activity">
    <reaction evidence="6">
        <text>dTTP + H2O = dTMP + diphosphate + H(+)</text>
        <dbReference type="Rhea" id="RHEA:28534"/>
        <dbReference type="ChEBI" id="CHEBI:15377"/>
        <dbReference type="ChEBI" id="CHEBI:15378"/>
        <dbReference type="ChEBI" id="CHEBI:33019"/>
        <dbReference type="ChEBI" id="CHEBI:37568"/>
        <dbReference type="ChEBI" id="CHEBI:63528"/>
        <dbReference type="EC" id="3.6.1.9"/>
    </reaction>
</comment>
<dbReference type="GO" id="GO:0005737">
    <property type="term" value="C:cytoplasm"/>
    <property type="evidence" value="ECO:0007669"/>
    <property type="project" value="UniProtKB-SubCell"/>
</dbReference>
<comment type="similarity">
    <text evidence="6">Belongs to the Maf family. YhdE subfamily.</text>
</comment>
<dbReference type="HAMAP" id="MF_00528">
    <property type="entry name" value="Maf"/>
    <property type="match status" value="1"/>
</dbReference>
<comment type="caution">
    <text evidence="6">Lacks conserved residue(s) required for the propagation of feature annotation.</text>
</comment>
<dbReference type="InterPro" id="IPR003697">
    <property type="entry name" value="Maf-like"/>
</dbReference>
<dbReference type="GO" id="GO:0009117">
    <property type="term" value="P:nucleotide metabolic process"/>
    <property type="evidence" value="ECO:0007669"/>
    <property type="project" value="UniProtKB-KW"/>
</dbReference>
<evidence type="ECO:0000256" key="6">
    <source>
        <dbReference type="HAMAP-Rule" id="MF_00528"/>
    </source>
</evidence>
<comment type="cofactor">
    <cofactor evidence="1 6">
        <name>a divalent metal cation</name>
        <dbReference type="ChEBI" id="CHEBI:60240"/>
    </cofactor>
</comment>
<keyword evidence="8" id="KW-1185">Reference proteome</keyword>
<dbReference type="GO" id="GO:0047429">
    <property type="term" value="F:nucleoside triphosphate diphosphatase activity"/>
    <property type="evidence" value="ECO:0007669"/>
    <property type="project" value="UniProtKB-EC"/>
</dbReference>
<dbReference type="Pfam" id="PF02545">
    <property type="entry name" value="Maf"/>
    <property type="match status" value="1"/>
</dbReference>
<evidence type="ECO:0000256" key="3">
    <source>
        <dbReference type="ARBA" id="ARBA00022490"/>
    </source>
</evidence>
<feature type="site" description="Important for substrate specificity" evidence="6">
    <location>
        <position position="74"/>
    </location>
</feature>
<dbReference type="PIRSF" id="PIRSF006305">
    <property type="entry name" value="Maf"/>
    <property type="match status" value="1"/>
</dbReference>
<evidence type="ECO:0000256" key="5">
    <source>
        <dbReference type="ARBA" id="ARBA00023080"/>
    </source>
</evidence>
<accession>A0A926RYH7</accession>
<comment type="catalytic activity">
    <reaction evidence="6">
        <text>UTP + H2O = UMP + diphosphate + H(+)</text>
        <dbReference type="Rhea" id="RHEA:29395"/>
        <dbReference type="ChEBI" id="CHEBI:15377"/>
        <dbReference type="ChEBI" id="CHEBI:15378"/>
        <dbReference type="ChEBI" id="CHEBI:33019"/>
        <dbReference type="ChEBI" id="CHEBI:46398"/>
        <dbReference type="ChEBI" id="CHEBI:57865"/>
        <dbReference type="EC" id="3.6.1.9"/>
    </reaction>
</comment>
<evidence type="ECO:0000313" key="8">
    <source>
        <dbReference type="Proteomes" id="UP000626844"/>
    </source>
</evidence>
<proteinExistence type="inferred from homology"/>
<dbReference type="AlphaFoldDB" id="A0A926RYH7"/>
<dbReference type="Gene3D" id="3.90.950.10">
    <property type="match status" value="1"/>
</dbReference>
<keyword evidence="4 6" id="KW-0378">Hydrolase</keyword>
<sequence>MALLKQHLILASGSPRRKELLENINIPFTVIVSDVEETLDNTLSPEKLVMSLAKQKADAVADRFPDSFVIGADTIVAKNGQMLGKPHNEQEAYDMLSMLSGDTHEVFTGVCIRKNDVVNCFYGKTTVTFWALSEQEIKQYIQTGEPFDKAGSYGIQKAGSVLVKEIAGDYFTVVGLPVSLTVRELRKMNFSI</sequence>
<feature type="active site" description="Proton acceptor" evidence="6">
    <location>
        <position position="73"/>
    </location>
</feature>
<dbReference type="InterPro" id="IPR029001">
    <property type="entry name" value="ITPase-like_fam"/>
</dbReference>
<dbReference type="Proteomes" id="UP000626844">
    <property type="component" value="Unassembled WGS sequence"/>
</dbReference>
<dbReference type="EMBL" id="JACXAI010000016">
    <property type="protein sequence ID" value="MBD1381197.1"/>
    <property type="molecule type" value="Genomic_DNA"/>
</dbReference>
<comment type="function">
    <text evidence="6">Nucleoside triphosphate pyrophosphatase that hydrolyzes dTTP and UTP. May have a dual role in cell division arrest and in preventing the incorporation of modified nucleotides into cellular nucleic acids.</text>
</comment>
<feature type="site" description="Important for substrate specificity" evidence="6">
    <location>
        <position position="16"/>
    </location>
</feature>
<dbReference type="EC" id="3.6.1.9" evidence="6"/>
<evidence type="ECO:0000256" key="2">
    <source>
        <dbReference type="ARBA" id="ARBA00004496"/>
    </source>
</evidence>
<evidence type="ECO:0000256" key="4">
    <source>
        <dbReference type="ARBA" id="ARBA00022801"/>
    </source>
</evidence>
<reference evidence="7" key="1">
    <citation type="submission" date="2020-09" db="EMBL/GenBank/DDBJ databases">
        <title>A novel bacterium of genus Bacillus, isolated from South China Sea.</title>
        <authorList>
            <person name="Huang H."/>
            <person name="Mo K."/>
            <person name="Hu Y."/>
        </authorList>
    </citation>
    <scope>NUCLEOTIDE SEQUENCE</scope>
    <source>
        <strain evidence="7">IB182487</strain>
    </source>
</reference>
<name>A0A926RYH7_9BACI</name>
<comment type="caution">
    <text evidence="7">The sequence shown here is derived from an EMBL/GenBank/DDBJ whole genome shotgun (WGS) entry which is preliminary data.</text>
</comment>
<comment type="subcellular location">
    <subcellularLocation>
        <location evidence="2 6">Cytoplasm</location>
    </subcellularLocation>
</comment>